<accession>A0A4Z2GFB0</accession>
<evidence type="ECO:0000313" key="2">
    <source>
        <dbReference type="Proteomes" id="UP000314294"/>
    </source>
</evidence>
<dbReference type="AlphaFoldDB" id="A0A4Z2GFB0"/>
<protein>
    <submittedName>
        <fullName evidence="1">Uncharacterized protein</fullName>
    </submittedName>
</protein>
<gene>
    <name evidence="1" type="ORF">EYF80_037572</name>
</gene>
<dbReference type="EMBL" id="SRLO01000555">
    <property type="protein sequence ID" value="TNN52216.1"/>
    <property type="molecule type" value="Genomic_DNA"/>
</dbReference>
<comment type="caution">
    <text evidence="1">The sequence shown here is derived from an EMBL/GenBank/DDBJ whole genome shotgun (WGS) entry which is preliminary data.</text>
</comment>
<evidence type="ECO:0000313" key="1">
    <source>
        <dbReference type="EMBL" id="TNN52216.1"/>
    </source>
</evidence>
<keyword evidence="2" id="KW-1185">Reference proteome</keyword>
<reference evidence="1 2" key="1">
    <citation type="submission" date="2019-03" db="EMBL/GenBank/DDBJ databases">
        <title>First draft genome of Liparis tanakae, snailfish: a comprehensive survey of snailfish specific genes.</title>
        <authorList>
            <person name="Kim W."/>
            <person name="Song I."/>
            <person name="Jeong J.-H."/>
            <person name="Kim D."/>
            <person name="Kim S."/>
            <person name="Ryu S."/>
            <person name="Song J.Y."/>
            <person name="Lee S.K."/>
        </authorList>
    </citation>
    <scope>NUCLEOTIDE SEQUENCE [LARGE SCALE GENOMIC DNA]</scope>
    <source>
        <tissue evidence="1">Muscle</tissue>
    </source>
</reference>
<dbReference type="Proteomes" id="UP000314294">
    <property type="component" value="Unassembled WGS sequence"/>
</dbReference>
<proteinExistence type="predicted"/>
<organism evidence="1 2">
    <name type="scientific">Liparis tanakae</name>
    <name type="common">Tanaka's snailfish</name>
    <dbReference type="NCBI Taxonomy" id="230148"/>
    <lineage>
        <taxon>Eukaryota</taxon>
        <taxon>Metazoa</taxon>
        <taxon>Chordata</taxon>
        <taxon>Craniata</taxon>
        <taxon>Vertebrata</taxon>
        <taxon>Euteleostomi</taxon>
        <taxon>Actinopterygii</taxon>
        <taxon>Neopterygii</taxon>
        <taxon>Teleostei</taxon>
        <taxon>Neoteleostei</taxon>
        <taxon>Acanthomorphata</taxon>
        <taxon>Eupercaria</taxon>
        <taxon>Perciformes</taxon>
        <taxon>Cottioidei</taxon>
        <taxon>Cottales</taxon>
        <taxon>Liparidae</taxon>
        <taxon>Liparis</taxon>
    </lineage>
</organism>
<name>A0A4Z2GFB0_9TELE</name>
<sequence>MSHHAHLLGPAVSVVPIWANGVKDFPTLEVEAVGDDDVAVRQNERPSGCRLDGRLQAGAGPLQDGSGHGALVQVHVLGDGVDNDVEAPAPLPAAGGGTVIVGPRSLNSLLTAEARTLTVLSLLSTRWTCVNNRGAPGASQKSLTASAMVSAQRSTGKPNTPELIAGSATVEQFTASACARLLLTAIFRRDTEVFLSASENRGPTVCTTCLQGRLNAGVTTASPARSFPLAATRSLLIFCNSGPAALSSANARPPMCCRSSLAALTTASTPKLQMSALLTETRTPLAVFTLQ</sequence>